<evidence type="ECO:0000313" key="5">
    <source>
        <dbReference type="Proteomes" id="UP001172101"/>
    </source>
</evidence>
<dbReference type="Gene3D" id="3.40.50.720">
    <property type="entry name" value="NAD(P)-binding Rossmann-like Domain"/>
    <property type="match status" value="1"/>
</dbReference>
<evidence type="ECO:0000256" key="1">
    <source>
        <dbReference type="ARBA" id="ARBA00022857"/>
    </source>
</evidence>
<comment type="caution">
    <text evidence="4">The sequence shown here is derived from an EMBL/GenBank/DDBJ whole genome shotgun (WGS) entry which is preliminary data.</text>
</comment>
<reference evidence="4" key="1">
    <citation type="submission" date="2023-06" db="EMBL/GenBank/DDBJ databases">
        <title>Genome-scale phylogeny and comparative genomics of the fungal order Sordariales.</title>
        <authorList>
            <consortium name="Lawrence Berkeley National Laboratory"/>
            <person name="Hensen N."/>
            <person name="Bonometti L."/>
            <person name="Westerberg I."/>
            <person name="Brannstrom I.O."/>
            <person name="Guillou S."/>
            <person name="Cros-Aarteil S."/>
            <person name="Calhoun S."/>
            <person name="Haridas S."/>
            <person name="Kuo A."/>
            <person name="Mondo S."/>
            <person name="Pangilinan J."/>
            <person name="Riley R."/>
            <person name="LaButti K."/>
            <person name="Andreopoulos B."/>
            <person name="Lipzen A."/>
            <person name="Chen C."/>
            <person name="Yanf M."/>
            <person name="Daum C."/>
            <person name="Ng V."/>
            <person name="Clum A."/>
            <person name="Steindorff A."/>
            <person name="Ohm R."/>
            <person name="Martin F."/>
            <person name="Silar P."/>
            <person name="Natvig D."/>
            <person name="Lalanne C."/>
            <person name="Gautier V."/>
            <person name="Ament-velasquez S.L."/>
            <person name="Kruys A."/>
            <person name="Hutchinson M.I."/>
            <person name="Powell A.J."/>
            <person name="Barry K."/>
            <person name="Miller A.N."/>
            <person name="Grigoriev I.V."/>
            <person name="Debuchy R."/>
            <person name="Gladieux P."/>
            <person name="Thoren M.H."/>
            <person name="Johannesson H."/>
        </authorList>
    </citation>
    <scope>NUCLEOTIDE SEQUENCE</scope>
    <source>
        <strain evidence="4">SMH2392-1A</strain>
    </source>
</reference>
<evidence type="ECO:0000259" key="3">
    <source>
        <dbReference type="Pfam" id="PF05368"/>
    </source>
</evidence>
<dbReference type="PANTHER" id="PTHR47706">
    <property type="entry name" value="NMRA-LIKE FAMILY PROTEIN"/>
    <property type="match status" value="1"/>
</dbReference>
<organism evidence="4 5">
    <name type="scientific">Lasiosphaeria miniovina</name>
    <dbReference type="NCBI Taxonomy" id="1954250"/>
    <lineage>
        <taxon>Eukaryota</taxon>
        <taxon>Fungi</taxon>
        <taxon>Dikarya</taxon>
        <taxon>Ascomycota</taxon>
        <taxon>Pezizomycotina</taxon>
        <taxon>Sordariomycetes</taxon>
        <taxon>Sordariomycetidae</taxon>
        <taxon>Sordariales</taxon>
        <taxon>Lasiosphaeriaceae</taxon>
        <taxon>Lasiosphaeria</taxon>
    </lineage>
</organism>
<dbReference type="EMBL" id="JAUIRO010000008">
    <property type="protein sequence ID" value="KAK0703169.1"/>
    <property type="molecule type" value="Genomic_DNA"/>
</dbReference>
<dbReference type="Pfam" id="PF05368">
    <property type="entry name" value="NmrA"/>
    <property type="match status" value="1"/>
</dbReference>
<evidence type="ECO:0000313" key="4">
    <source>
        <dbReference type="EMBL" id="KAK0703169.1"/>
    </source>
</evidence>
<protein>
    <recommendedName>
        <fullName evidence="3">NmrA-like domain-containing protein</fullName>
    </recommendedName>
</protein>
<dbReference type="PANTHER" id="PTHR47706:SF10">
    <property type="entry name" value="NMRA-LIKE DOMAIN-CONTAINING PROTEIN"/>
    <property type="match status" value="1"/>
</dbReference>
<accession>A0AA39ZT49</accession>
<keyword evidence="1" id="KW-0521">NADP</keyword>
<keyword evidence="2" id="KW-0560">Oxidoreductase</keyword>
<proteinExistence type="predicted"/>
<sequence length="90" mass="9212">MMVVSVVATAGIAAQKVAVDVAVAAGVRRFVPSEFGINTCRVGGTPIGAILAGKMAIVNYLKEQAAAHPALSWTGLSTGLFCDWPSSAKH</sequence>
<dbReference type="InterPro" id="IPR051609">
    <property type="entry name" value="NmrA/Isoflavone_reductase-like"/>
</dbReference>
<dbReference type="GO" id="GO:0016491">
    <property type="term" value="F:oxidoreductase activity"/>
    <property type="evidence" value="ECO:0007669"/>
    <property type="project" value="UniProtKB-KW"/>
</dbReference>
<keyword evidence="5" id="KW-1185">Reference proteome</keyword>
<feature type="domain" description="NmrA-like" evidence="3">
    <location>
        <begin position="3"/>
        <end position="68"/>
    </location>
</feature>
<gene>
    <name evidence="4" type="ORF">B0T26DRAFT_756734</name>
</gene>
<dbReference type="GeneID" id="85329418"/>
<name>A0AA39ZT49_9PEZI</name>
<dbReference type="InterPro" id="IPR008030">
    <property type="entry name" value="NmrA-like"/>
</dbReference>
<dbReference type="AlphaFoldDB" id="A0AA39ZT49"/>
<dbReference type="RefSeq" id="XP_060290028.1">
    <property type="nucleotide sequence ID" value="XM_060446148.1"/>
</dbReference>
<evidence type="ECO:0000256" key="2">
    <source>
        <dbReference type="ARBA" id="ARBA00023002"/>
    </source>
</evidence>
<dbReference type="Proteomes" id="UP001172101">
    <property type="component" value="Unassembled WGS sequence"/>
</dbReference>